<evidence type="ECO:0000313" key="3">
    <source>
        <dbReference type="Proteomes" id="UP001318040"/>
    </source>
</evidence>
<evidence type="ECO:0000256" key="1">
    <source>
        <dbReference type="PROSITE-ProRule" id="PRU00339"/>
    </source>
</evidence>
<accession>A0AAJ7TXA3</accession>
<feature type="compositionally biased region" description="Basic and acidic residues" evidence="2">
    <location>
        <begin position="709"/>
        <end position="724"/>
    </location>
</feature>
<feature type="region of interest" description="Disordered" evidence="2">
    <location>
        <begin position="1"/>
        <end position="124"/>
    </location>
</feature>
<feature type="compositionally biased region" description="Basic and acidic residues" evidence="2">
    <location>
        <begin position="1"/>
        <end position="18"/>
    </location>
</feature>
<keyword evidence="3" id="KW-1185">Reference proteome</keyword>
<feature type="region of interest" description="Disordered" evidence="2">
    <location>
        <begin position="672"/>
        <end position="756"/>
    </location>
</feature>
<dbReference type="PANTHER" id="PTHR47050:SF1">
    <property type="entry name" value="TETRATRICOPEPTIDE REPEAT PROTEIN 24-LIKE"/>
    <property type="match status" value="1"/>
</dbReference>
<dbReference type="Pfam" id="PF13432">
    <property type="entry name" value="TPR_16"/>
    <property type="match status" value="1"/>
</dbReference>
<protein>
    <submittedName>
        <fullName evidence="4">Tetratricopeptide repeat protein 24 isoform X2</fullName>
    </submittedName>
</protein>
<dbReference type="RefSeq" id="XP_032824686.1">
    <property type="nucleotide sequence ID" value="XM_032968795.1"/>
</dbReference>
<feature type="compositionally biased region" description="Low complexity" evidence="2">
    <location>
        <begin position="725"/>
        <end position="740"/>
    </location>
</feature>
<reference evidence="4" key="1">
    <citation type="submission" date="2025-08" db="UniProtKB">
        <authorList>
            <consortium name="RefSeq"/>
        </authorList>
    </citation>
    <scope>IDENTIFICATION</scope>
    <source>
        <tissue evidence="4">Sperm</tissue>
    </source>
</reference>
<feature type="compositionally biased region" description="Polar residues" evidence="2">
    <location>
        <begin position="673"/>
        <end position="682"/>
    </location>
</feature>
<feature type="region of interest" description="Disordered" evidence="2">
    <location>
        <begin position="565"/>
        <end position="595"/>
    </location>
</feature>
<dbReference type="InterPro" id="IPR011990">
    <property type="entry name" value="TPR-like_helical_dom_sf"/>
</dbReference>
<feature type="repeat" description="TPR" evidence="1">
    <location>
        <begin position="329"/>
        <end position="362"/>
    </location>
</feature>
<name>A0AAJ7TXA3_PETMA</name>
<evidence type="ECO:0000256" key="2">
    <source>
        <dbReference type="SAM" id="MobiDB-lite"/>
    </source>
</evidence>
<dbReference type="SMART" id="SM00028">
    <property type="entry name" value="TPR"/>
    <property type="match status" value="7"/>
</dbReference>
<dbReference type="InterPro" id="IPR019734">
    <property type="entry name" value="TPR_rpt"/>
</dbReference>
<dbReference type="AlphaFoldDB" id="A0AAJ7TXA3"/>
<dbReference type="Pfam" id="PF13424">
    <property type="entry name" value="TPR_12"/>
    <property type="match status" value="2"/>
</dbReference>
<feature type="compositionally biased region" description="Polar residues" evidence="2">
    <location>
        <begin position="646"/>
        <end position="658"/>
    </location>
</feature>
<sequence>MDSHEVRDSVEPTDRTSHSDTTPQTASTSSPKRPHHSPSPDQRETSLYGEESTEGISMHSRETQLNGALHPAQSTSSKKHVKFDAESVQNGRVRRKKDAGGDDTPKPPAPPQHGNGTGGEGDGEAQRAVNRLTQRASSEMADGKPERALASFRKAYERSGQLAEPVARAACAFNLGAAYVAADQADKGLQYLLEAQAAGSQDRDQRGDLLFNLGVAYEALHDPASAARCYEDALAQYRADQMGGQADAQVKLGQCCMQQGEEARAADWFLAAGRSYRCAGRADQAAEALCEAGAALLRSPATAGTAAVSVLEECRSACVHVRDNDALLARLYNELGLSFSQLQLFPAAVDCFERALPLSEGVADAARRAAVLQNMGAVRNSQGQFQLALAFHRQAASLHGELQNRNAQGQCFCNLAFACSQLGDHEAAAENYLHALQAFRDTGDVHGQWQANEGLGAAKFRLGDPEKAVSCYKQALALLSQDKVAAGDAQERIVGKLTDAIQYRVSISKAMGQQMGYVLSPSAVRQEMTQSHTYLMPYGYHLQRAQPISEGGGRGVVHVDELRAVGSVGRHPQGPEDDPTNRTAPTRVFPGTHRGAVGVGGELHQGLRYGPAGPVQRLLMHQPPHSGLQRQLPRAAPENGHHARPATTSHLPSSSLNDTYLVPDPATLFHQASRPQAGSSWGTEEPPYSTIRSQQMAGPTERPPGPERGLTEDPINREDRDRRPSGSSGHSGSSGRMSGGELHTGRRRRSRMCLLM</sequence>
<keyword evidence="1" id="KW-0802">TPR repeat</keyword>
<dbReference type="PROSITE" id="PS50005">
    <property type="entry name" value="TPR"/>
    <property type="match status" value="2"/>
</dbReference>
<proteinExistence type="predicted"/>
<dbReference type="SUPFAM" id="SSF48452">
    <property type="entry name" value="TPR-like"/>
    <property type="match status" value="2"/>
</dbReference>
<dbReference type="Gene3D" id="1.25.40.10">
    <property type="entry name" value="Tetratricopeptide repeat domain"/>
    <property type="match status" value="2"/>
</dbReference>
<gene>
    <name evidence="4" type="primary">TTC24</name>
</gene>
<dbReference type="InterPro" id="IPR024812">
    <property type="entry name" value="TPR_24"/>
</dbReference>
<feature type="compositionally biased region" description="Basic residues" evidence="2">
    <location>
        <begin position="745"/>
        <end position="756"/>
    </location>
</feature>
<dbReference type="Proteomes" id="UP001318040">
    <property type="component" value="Chromosome 40"/>
</dbReference>
<evidence type="ECO:0000313" key="4">
    <source>
        <dbReference type="RefSeq" id="XP_032824686.1"/>
    </source>
</evidence>
<feature type="region of interest" description="Disordered" evidence="2">
    <location>
        <begin position="615"/>
        <end position="659"/>
    </location>
</feature>
<organism evidence="3 4">
    <name type="scientific">Petromyzon marinus</name>
    <name type="common">Sea lamprey</name>
    <dbReference type="NCBI Taxonomy" id="7757"/>
    <lineage>
        <taxon>Eukaryota</taxon>
        <taxon>Metazoa</taxon>
        <taxon>Chordata</taxon>
        <taxon>Craniata</taxon>
        <taxon>Vertebrata</taxon>
        <taxon>Cyclostomata</taxon>
        <taxon>Hyperoartia</taxon>
        <taxon>Petromyzontiformes</taxon>
        <taxon>Petromyzontidae</taxon>
        <taxon>Petromyzon</taxon>
    </lineage>
</organism>
<dbReference type="PANTHER" id="PTHR47050">
    <property type="entry name" value="TETRATRICOPEPTIDE REPEAT PROTEIN 24"/>
    <property type="match status" value="1"/>
</dbReference>
<dbReference type="CTD" id="164118"/>
<feature type="repeat" description="TPR" evidence="1">
    <location>
        <begin position="449"/>
        <end position="482"/>
    </location>
</feature>